<accession>A0A074WT29</accession>
<gene>
    <name evidence="3" type="ORF">M436DRAFT_73080</name>
</gene>
<dbReference type="HOGENOM" id="CLU_122923_1_0_1"/>
<sequence length="136" mass="14987">MVAHLHPRSRSTMSLFSGCLAICFAVVAAPHVLPCPVDKTQLADSAASPDGEPRRRRRRKQSAAPLDSDRPDDDDTTNINDMGRPKRECPVPKPSGLIGQVMGFKPHEQRQNPTIIIQTLRNRHNAQDADSSDKSL</sequence>
<dbReference type="PANTHER" id="PTHR40020">
    <property type="entry name" value="CYTOCHROME C OXIDASE ASSEMBLY FACTOR 2"/>
    <property type="match status" value="1"/>
</dbReference>
<evidence type="ECO:0000313" key="4">
    <source>
        <dbReference type="Proteomes" id="UP000027730"/>
    </source>
</evidence>
<dbReference type="GO" id="GO:0033617">
    <property type="term" value="P:mitochondrial respiratory chain complex IV assembly"/>
    <property type="evidence" value="ECO:0007669"/>
    <property type="project" value="TreeGrafter"/>
</dbReference>
<dbReference type="GeneID" id="25415232"/>
<reference evidence="3 4" key="1">
    <citation type="journal article" date="2014" name="BMC Genomics">
        <title>Genome sequencing of four Aureobasidium pullulans varieties: biotechnological potential, stress tolerance, and description of new species.</title>
        <authorList>
            <person name="Gostin Ar C."/>
            <person name="Ohm R.A."/>
            <person name="Kogej T."/>
            <person name="Sonjak S."/>
            <person name="Turk M."/>
            <person name="Zajc J."/>
            <person name="Zalar P."/>
            <person name="Grube M."/>
            <person name="Sun H."/>
            <person name="Han J."/>
            <person name="Sharma A."/>
            <person name="Chiniquy J."/>
            <person name="Ngan C.Y."/>
            <person name="Lipzen A."/>
            <person name="Barry K."/>
            <person name="Grigoriev I.V."/>
            <person name="Gunde-Cimerman N."/>
        </authorList>
    </citation>
    <scope>NUCLEOTIDE SEQUENCE [LARGE SCALE GENOMIC DNA]</scope>
    <source>
        <strain evidence="3 4">CBS 147.97</strain>
    </source>
</reference>
<dbReference type="RefSeq" id="XP_013427258.1">
    <property type="nucleotide sequence ID" value="XM_013571804.1"/>
</dbReference>
<dbReference type="PANTHER" id="PTHR40020:SF1">
    <property type="entry name" value="CYTOCHROME C OXIDASE ASSEMBLY FACTOR 2"/>
    <property type="match status" value="1"/>
</dbReference>
<evidence type="ECO:0000313" key="3">
    <source>
        <dbReference type="EMBL" id="KEQ72917.1"/>
    </source>
</evidence>
<feature type="chain" id="PRO_5001703129" description="Alpha-1,3-mannosyltransferase" evidence="2">
    <location>
        <begin position="29"/>
        <end position="136"/>
    </location>
</feature>
<dbReference type="GO" id="GO:0005759">
    <property type="term" value="C:mitochondrial matrix"/>
    <property type="evidence" value="ECO:0007669"/>
    <property type="project" value="TreeGrafter"/>
</dbReference>
<proteinExistence type="predicted"/>
<evidence type="ECO:0000256" key="1">
    <source>
        <dbReference type="SAM" id="MobiDB-lite"/>
    </source>
</evidence>
<dbReference type="EMBL" id="KL584710">
    <property type="protein sequence ID" value="KEQ72917.1"/>
    <property type="molecule type" value="Genomic_DNA"/>
</dbReference>
<dbReference type="OrthoDB" id="5410040at2759"/>
<name>A0A074WT29_9PEZI</name>
<organism evidence="3 4">
    <name type="scientific">Aureobasidium namibiae CBS 147.97</name>
    <dbReference type="NCBI Taxonomy" id="1043004"/>
    <lineage>
        <taxon>Eukaryota</taxon>
        <taxon>Fungi</taxon>
        <taxon>Dikarya</taxon>
        <taxon>Ascomycota</taxon>
        <taxon>Pezizomycotina</taxon>
        <taxon>Dothideomycetes</taxon>
        <taxon>Dothideomycetidae</taxon>
        <taxon>Dothideales</taxon>
        <taxon>Saccotheciaceae</taxon>
        <taxon>Aureobasidium</taxon>
    </lineage>
</organism>
<evidence type="ECO:0008006" key="5">
    <source>
        <dbReference type="Google" id="ProtNLM"/>
    </source>
</evidence>
<evidence type="ECO:0000256" key="2">
    <source>
        <dbReference type="SAM" id="SignalP"/>
    </source>
</evidence>
<keyword evidence="2" id="KW-0732">Signal</keyword>
<dbReference type="Proteomes" id="UP000027730">
    <property type="component" value="Unassembled WGS sequence"/>
</dbReference>
<feature type="region of interest" description="Disordered" evidence="1">
    <location>
        <begin position="37"/>
        <end position="113"/>
    </location>
</feature>
<feature type="signal peptide" evidence="2">
    <location>
        <begin position="1"/>
        <end position="28"/>
    </location>
</feature>
<protein>
    <recommendedName>
        <fullName evidence="5">Alpha-1,3-mannosyltransferase</fullName>
    </recommendedName>
</protein>
<dbReference type="AlphaFoldDB" id="A0A074WT29"/>
<keyword evidence="4" id="KW-1185">Reference proteome</keyword>